<dbReference type="SUPFAM" id="SSF50447">
    <property type="entry name" value="Translation proteins"/>
    <property type="match status" value="2"/>
</dbReference>
<dbReference type="FunFam" id="3.40.50.300:FF:000019">
    <property type="entry name" value="Translation initiation factor IF-2"/>
    <property type="match status" value="1"/>
</dbReference>
<feature type="domain" description="Tr-type G" evidence="8">
    <location>
        <begin position="201"/>
        <end position="370"/>
    </location>
</feature>
<evidence type="ECO:0000256" key="7">
    <source>
        <dbReference type="SAM" id="Coils"/>
    </source>
</evidence>
<evidence type="ECO:0000256" key="3">
    <source>
        <dbReference type="ARBA" id="ARBA00022741"/>
    </source>
</evidence>
<dbReference type="RefSeq" id="XP_003137360.1">
    <property type="nucleotide sequence ID" value="XM_003137312.1"/>
</dbReference>
<sequence>MTNPPSPIKLVSLSLTSDFWQFSIQPVCLSDKLETPSRRGKKRKIWEQQRGERSIRIYYLKMRQLVHLYTARWLLGGSIVRFLRLSSKCYAKQKRRKFIDPVVVGKTPSKKKIAEIYDDMKVGELAKVLGSSEEEILQVLKNLHKLPRSNSEMLDMSSITTVVGAFGLKPKLIPRPRNAINDDFELDAFPQPPPPEDELKKRAPIITIMGHVDHGKTTLLDCLRHSQIVESEYGGITQHIGAFTLKDKDCEITFLDTPGHAAFAKMRERGAHSTDIVVLVVAADDGVNEQTVQSINYAKQADVPIVVAINKIDKANANPIQAKHSLMKHGVLVDDLGGDVLCVEISALQGKNVDELKEAILLQAEDMNLRSTWNGLVEGIVIESKIQCGIGKVCTMIVQRGVLVKGAALVAGTSWARVRAMHDEFGRELAKAVPSTPVVVAGWRENLPTPGERVLQLENERRAQEVTRYRMKKEINKKVEEDWKTAEQRIEEERKEYLENRRKLLDAGLRVGSTLRLIVHKEQKYQKDVGNQKPCVRLMLNTDVDGTLEAILNVFDTYKSEEVELDLVRFDVGPPSESDVKLAKDLGVLLYCFNVQVAPGLKRIAEQLGVEIVCFNVIYRLVEDLKIRLSNCLPEEVTFEQVGEGHVIKSFSVIVERKRQSIAGILVDWGSINKSDSLRVLRGATVIFEGSIRSMRIGTQAVSSASKNEEVGVAVWNEKIVFKEDDIIETYREMKVKKQISWNPPGF</sequence>
<dbReference type="InterPro" id="IPR044145">
    <property type="entry name" value="IF2_II"/>
</dbReference>
<dbReference type="PANTHER" id="PTHR43381">
    <property type="entry name" value="TRANSLATION INITIATION FACTOR IF-2-RELATED"/>
    <property type="match status" value="1"/>
</dbReference>
<keyword evidence="3" id="KW-0547">Nucleotide-binding</keyword>
<dbReference type="CTD" id="9939153"/>
<dbReference type="CDD" id="cd03702">
    <property type="entry name" value="IF2_mtIF2_II"/>
    <property type="match status" value="1"/>
</dbReference>
<dbReference type="InterPro" id="IPR015760">
    <property type="entry name" value="TIF_IF2"/>
</dbReference>
<evidence type="ECO:0000256" key="1">
    <source>
        <dbReference type="ARBA" id="ARBA00007733"/>
    </source>
</evidence>
<dbReference type="Pfam" id="PF11987">
    <property type="entry name" value="IF-2"/>
    <property type="match status" value="1"/>
</dbReference>
<keyword evidence="7" id="KW-0175">Coiled coil</keyword>
<reference evidence="9" key="1">
    <citation type="submission" date="2012-04" db="EMBL/GenBank/DDBJ databases">
        <title>The Genome Sequence of Loa loa.</title>
        <authorList>
            <consortium name="The Broad Institute Genome Sequencing Platform"/>
            <consortium name="Broad Institute Genome Sequencing Center for Infectious Disease"/>
            <person name="Nutman T.B."/>
            <person name="Fink D.L."/>
            <person name="Russ C."/>
            <person name="Young S."/>
            <person name="Zeng Q."/>
            <person name="Gargeya S."/>
            <person name="Alvarado L."/>
            <person name="Berlin A."/>
            <person name="Chapman S.B."/>
            <person name="Chen Z."/>
            <person name="Freedman E."/>
            <person name="Gellesch M."/>
            <person name="Goldberg J."/>
            <person name="Griggs A."/>
            <person name="Gujja S."/>
            <person name="Heilman E.R."/>
            <person name="Heiman D."/>
            <person name="Howarth C."/>
            <person name="Mehta T."/>
            <person name="Neiman D."/>
            <person name="Pearson M."/>
            <person name="Roberts A."/>
            <person name="Saif S."/>
            <person name="Shea T."/>
            <person name="Shenoy N."/>
            <person name="Sisk P."/>
            <person name="Stolte C."/>
            <person name="Sykes S."/>
            <person name="White J."/>
            <person name="Yandava C."/>
            <person name="Haas B."/>
            <person name="Henn M.R."/>
            <person name="Nusbaum C."/>
            <person name="Birren B."/>
        </authorList>
    </citation>
    <scope>NUCLEOTIDE SEQUENCE [LARGE SCALE GENOMIC DNA]</scope>
</reference>
<dbReference type="Gene3D" id="3.40.50.300">
    <property type="entry name" value="P-loop containing nucleotide triphosphate hydrolases"/>
    <property type="match status" value="1"/>
</dbReference>
<dbReference type="Gene3D" id="2.40.30.10">
    <property type="entry name" value="Translation factors"/>
    <property type="match status" value="2"/>
</dbReference>
<accession>A0A1S0U8I6</accession>
<dbReference type="AlphaFoldDB" id="A0A1S0U8I6"/>
<dbReference type="PROSITE" id="PS51722">
    <property type="entry name" value="G_TR_2"/>
    <property type="match status" value="1"/>
</dbReference>
<evidence type="ECO:0000256" key="6">
    <source>
        <dbReference type="ARBA" id="ARBA00025162"/>
    </source>
</evidence>
<dbReference type="InterPro" id="IPR005225">
    <property type="entry name" value="Small_GTP-bd"/>
</dbReference>
<dbReference type="CDD" id="cd01887">
    <property type="entry name" value="IF2_eIF5B"/>
    <property type="match status" value="1"/>
</dbReference>
<dbReference type="InterPro" id="IPR036925">
    <property type="entry name" value="TIF_IF2_dom3_sf"/>
</dbReference>
<dbReference type="SUPFAM" id="SSF52156">
    <property type="entry name" value="Initiation factor IF2/eIF5b, domain 3"/>
    <property type="match status" value="1"/>
</dbReference>
<dbReference type="InParanoid" id="A0A1S0U8I6"/>
<evidence type="ECO:0000256" key="4">
    <source>
        <dbReference type="ARBA" id="ARBA00022917"/>
    </source>
</evidence>
<dbReference type="FunFam" id="3.40.50.10050:FF:000001">
    <property type="entry name" value="Translation initiation factor IF-2"/>
    <property type="match status" value="1"/>
</dbReference>
<evidence type="ECO:0000313" key="9">
    <source>
        <dbReference type="EMBL" id="EFO26709.1"/>
    </source>
</evidence>
<dbReference type="Gene3D" id="3.40.50.10050">
    <property type="entry name" value="Translation initiation factor IF- 2, domain 3"/>
    <property type="match status" value="1"/>
</dbReference>
<keyword evidence="2 9" id="KW-0396">Initiation factor</keyword>
<dbReference type="InterPro" id="IPR009000">
    <property type="entry name" value="Transl_B-barrel_sf"/>
</dbReference>
<gene>
    <name evidence="9" type="ORF">LOAG_01774</name>
</gene>
<dbReference type="InterPro" id="IPR053905">
    <property type="entry name" value="EF-G-like_DII"/>
</dbReference>
<evidence type="ECO:0000256" key="2">
    <source>
        <dbReference type="ARBA" id="ARBA00022540"/>
    </source>
</evidence>
<dbReference type="Pfam" id="PF22042">
    <property type="entry name" value="EF-G_D2"/>
    <property type="match status" value="1"/>
</dbReference>
<dbReference type="PANTHER" id="PTHR43381:SF20">
    <property type="entry name" value="TRANSLATION INITIATION FACTOR IF-2, MITOCHONDRIAL"/>
    <property type="match status" value="1"/>
</dbReference>
<dbReference type="GO" id="GO:0003743">
    <property type="term" value="F:translation initiation factor activity"/>
    <property type="evidence" value="ECO:0007669"/>
    <property type="project" value="UniProtKB-KW"/>
</dbReference>
<dbReference type="EMBL" id="JH712068">
    <property type="protein sequence ID" value="EFO26709.1"/>
    <property type="molecule type" value="Genomic_DNA"/>
</dbReference>
<dbReference type="GO" id="GO:0003924">
    <property type="term" value="F:GTPase activity"/>
    <property type="evidence" value="ECO:0007669"/>
    <property type="project" value="InterPro"/>
</dbReference>
<organism evidence="9">
    <name type="scientific">Loa loa</name>
    <name type="common">Eye worm</name>
    <name type="synonym">Filaria loa</name>
    <dbReference type="NCBI Taxonomy" id="7209"/>
    <lineage>
        <taxon>Eukaryota</taxon>
        <taxon>Metazoa</taxon>
        <taxon>Ecdysozoa</taxon>
        <taxon>Nematoda</taxon>
        <taxon>Chromadorea</taxon>
        <taxon>Rhabditida</taxon>
        <taxon>Spirurina</taxon>
        <taxon>Spiruromorpha</taxon>
        <taxon>Filarioidea</taxon>
        <taxon>Onchocercidae</taxon>
        <taxon>Loa</taxon>
    </lineage>
</organism>
<dbReference type="OMA" id="TVECIRF"/>
<dbReference type="GO" id="GO:0005737">
    <property type="term" value="C:cytoplasm"/>
    <property type="evidence" value="ECO:0007669"/>
    <property type="project" value="TreeGrafter"/>
</dbReference>
<dbReference type="OrthoDB" id="361630at2759"/>
<keyword evidence="5" id="KW-0342">GTP-binding</keyword>
<feature type="coiled-coil region" evidence="7">
    <location>
        <begin position="476"/>
        <end position="507"/>
    </location>
</feature>
<comment type="similarity">
    <text evidence="1">Belongs to the TRAFAC class translation factor GTPase superfamily. Classic translation factor GTPase family. IF-2 subfamily.</text>
</comment>
<evidence type="ECO:0000259" key="8">
    <source>
        <dbReference type="PROSITE" id="PS51722"/>
    </source>
</evidence>
<evidence type="ECO:0000256" key="5">
    <source>
        <dbReference type="ARBA" id="ARBA00023134"/>
    </source>
</evidence>
<dbReference type="FunCoup" id="A0A1S0U8I6">
    <property type="interactions" value="1899"/>
</dbReference>
<proteinExistence type="inferred from homology"/>
<dbReference type="NCBIfam" id="TIGR00231">
    <property type="entry name" value="small_GTP"/>
    <property type="match status" value="1"/>
</dbReference>
<dbReference type="GO" id="GO:0005525">
    <property type="term" value="F:GTP binding"/>
    <property type="evidence" value="ECO:0007669"/>
    <property type="project" value="UniProtKB-KW"/>
</dbReference>
<dbReference type="InterPro" id="IPR027417">
    <property type="entry name" value="P-loop_NTPase"/>
</dbReference>
<dbReference type="Pfam" id="PF00009">
    <property type="entry name" value="GTP_EFTU"/>
    <property type="match status" value="1"/>
</dbReference>
<comment type="function">
    <text evidence="6">One of the essential components for the initiation of protein synthesis. Protects formylmethionyl-tRNA from spontaneous hydrolysis and promotes its binding to the 30S ribosomal subunits. Also involved in the hydrolysis of GTP during the formation of the 70S ribosomal complex.</text>
</comment>
<dbReference type="KEGG" id="loa:LOAG_01774"/>
<dbReference type="GeneID" id="9939153"/>
<protein>
    <submittedName>
        <fullName evidence="9">Translation initiation factor IF-2</fullName>
    </submittedName>
</protein>
<dbReference type="InterPro" id="IPR023115">
    <property type="entry name" value="TIF_IF2_dom3"/>
</dbReference>
<name>A0A1S0U8I6_LOALO</name>
<keyword evidence="4" id="KW-0648">Protein biosynthesis</keyword>
<dbReference type="SUPFAM" id="SSF52540">
    <property type="entry name" value="P-loop containing nucleoside triphosphate hydrolases"/>
    <property type="match status" value="1"/>
</dbReference>
<dbReference type="InterPro" id="IPR000795">
    <property type="entry name" value="T_Tr_GTP-bd_dom"/>
</dbReference>